<gene>
    <name evidence="2" type="ORF">PPRIM_AZ9-3.1.T0320272</name>
</gene>
<evidence type="ECO:0000256" key="1">
    <source>
        <dbReference type="SAM" id="Phobius"/>
    </source>
</evidence>
<keyword evidence="3" id="KW-1185">Reference proteome</keyword>
<evidence type="ECO:0008006" key="4">
    <source>
        <dbReference type="Google" id="ProtNLM"/>
    </source>
</evidence>
<dbReference type="EMBL" id="CAJJDM010000031">
    <property type="protein sequence ID" value="CAD8061987.1"/>
    <property type="molecule type" value="Genomic_DNA"/>
</dbReference>
<comment type="caution">
    <text evidence="2">The sequence shown here is derived from an EMBL/GenBank/DDBJ whole genome shotgun (WGS) entry which is preliminary data.</text>
</comment>
<feature type="transmembrane region" description="Helical" evidence="1">
    <location>
        <begin position="145"/>
        <end position="165"/>
    </location>
</feature>
<accession>A0A8S1L3F5</accession>
<feature type="transmembrane region" description="Helical" evidence="1">
    <location>
        <begin position="198"/>
        <end position="220"/>
    </location>
</feature>
<dbReference type="AlphaFoldDB" id="A0A8S1L3F5"/>
<keyword evidence="1" id="KW-0472">Membrane</keyword>
<dbReference type="Proteomes" id="UP000688137">
    <property type="component" value="Unassembled WGS sequence"/>
</dbReference>
<reference evidence="2" key="1">
    <citation type="submission" date="2021-01" db="EMBL/GenBank/DDBJ databases">
        <authorList>
            <consortium name="Genoscope - CEA"/>
            <person name="William W."/>
        </authorList>
    </citation>
    <scope>NUCLEOTIDE SEQUENCE</scope>
</reference>
<feature type="transmembrane region" description="Helical" evidence="1">
    <location>
        <begin position="77"/>
        <end position="97"/>
    </location>
</feature>
<proteinExistence type="predicted"/>
<protein>
    <recommendedName>
        <fullName evidence="4">Transmembrane protein</fullName>
    </recommendedName>
</protein>
<sequence>MKGAIECFSDFLYLECYLQYQKTYQLLQSLDFRNIKFDLPDNYYLFHFQESMQKIIEQFNENINTYYVFTHLKHRTFYFLEELFFQVYQAYLIFYFGKKLVVGSSQRKNLNIIRIIFGVLIILDVTTFIMSVIEAISKQQMCKQMSFTVFRSVSLITQIGFLIVVQKLNKKFQQNLQNLLINEQQTKQQQSHFFQLKILCYISLIGSVILLIVNFLYMISDDCRIIEHYGDEGQNLSDSLNALVHGIVKLSTYFLPIILTLVLFRTKNKKEIRRNSVFEAEDLSYQSYFQGLTLQR</sequence>
<evidence type="ECO:0000313" key="2">
    <source>
        <dbReference type="EMBL" id="CAD8061987.1"/>
    </source>
</evidence>
<organism evidence="2 3">
    <name type="scientific">Paramecium primaurelia</name>
    <dbReference type="NCBI Taxonomy" id="5886"/>
    <lineage>
        <taxon>Eukaryota</taxon>
        <taxon>Sar</taxon>
        <taxon>Alveolata</taxon>
        <taxon>Ciliophora</taxon>
        <taxon>Intramacronucleata</taxon>
        <taxon>Oligohymenophorea</taxon>
        <taxon>Peniculida</taxon>
        <taxon>Parameciidae</taxon>
        <taxon>Paramecium</taxon>
    </lineage>
</organism>
<feature type="transmembrane region" description="Helical" evidence="1">
    <location>
        <begin position="240"/>
        <end position="264"/>
    </location>
</feature>
<name>A0A8S1L3F5_PARPR</name>
<dbReference type="OMA" id="YQSYFQG"/>
<keyword evidence="1" id="KW-0812">Transmembrane</keyword>
<keyword evidence="1" id="KW-1133">Transmembrane helix</keyword>
<feature type="transmembrane region" description="Helical" evidence="1">
    <location>
        <begin position="109"/>
        <end position="133"/>
    </location>
</feature>
<evidence type="ECO:0000313" key="3">
    <source>
        <dbReference type="Proteomes" id="UP000688137"/>
    </source>
</evidence>